<dbReference type="GeneID" id="110977980"/>
<dbReference type="GO" id="GO:0045944">
    <property type="term" value="P:positive regulation of transcription by RNA polymerase II"/>
    <property type="evidence" value="ECO:0007669"/>
    <property type="project" value="TreeGrafter"/>
</dbReference>
<dbReference type="GO" id="GO:0030154">
    <property type="term" value="P:cell differentiation"/>
    <property type="evidence" value="ECO:0007669"/>
    <property type="project" value="TreeGrafter"/>
</dbReference>
<evidence type="ECO:0000313" key="14">
    <source>
        <dbReference type="Proteomes" id="UP000694845"/>
    </source>
</evidence>
<evidence type="ECO:0000256" key="1">
    <source>
        <dbReference type="ARBA" id="ARBA00008092"/>
    </source>
</evidence>
<evidence type="ECO:0000256" key="8">
    <source>
        <dbReference type="ARBA" id="ARBA00023170"/>
    </source>
</evidence>
<name>A0A8B7Y7D8_ACAPL</name>
<dbReference type="InterPro" id="IPR035500">
    <property type="entry name" value="NHR-like_dom_sf"/>
</dbReference>
<organism evidence="14 16">
    <name type="scientific">Acanthaster planci</name>
    <name type="common">Crown-of-thorns starfish</name>
    <dbReference type="NCBI Taxonomy" id="133434"/>
    <lineage>
        <taxon>Eukaryota</taxon>
        <taxon>Metazoa</taxon>
        <taxon>Echinodermata</taxon>
        <taxon>Eleutherozoa</taxon>
        <taxon>Asterozoa</taxon>
        <taxon>Asteroidea</taxon>
        <taxon>Valvatacea</taxon>
        <taxon>Valvatida</taxon>
        <taxon>Acanthasteridae</taxon>
        <taxon>Acanthaster</taxon>
    </lineage>
</organism>
<feature type="domain" description="Nuclear receptor" evidence="12">
    <location>
        <begin position="55"/>
        <end position="130"/>
    </location>
</feature>
<evidence type="ECO:0000256" key="2">
    <source>
        <dbReference type="ARBA" id="ARBA00022723"/>
    </source>
</evidence>
<feature type="domain" description="NR LBD" evidence="13">
    <location>
        <begin position="171"/>
        <end position="420"/>
    </location>
</feature>
<evidence type="ECO:0000313" key="15">
    <source>
        <dbReference type="RefSeq" id="XP_022088254.1"/>
    </source>
</evidence>
<evidence type="ECO:0000256" key="6">
    <source>
        <dbReference type="ARBA" id="ARBA00023125"/>
    </source>
</evidence>
<keyword evidence="6 10" id="KW-0238">DNA-binding</keyword>
<reference evidence="15 16" key="1">
    <citation type="submission" date="2025-04" db="UniProtKB">
        <authorList>
            <consortium name="RefSeq"/>
        </authorList>
    </citation>
    <scope>IDENTIFICATION</scope>
</reference>
<dbReference type="InterPro" id="IPR001728">
    <property type="entry name" value="ThyrH_rcpt"/>
</dbReference>
<dbReference type="GO" id="GO:0008270">
    <property type="term" value="F:zinc ion binding"/>
    <property type="evidence" value="ECO:0007669"/>
    <property type="project" value="UniProtKB-KW"/>
</dbReference>
<dbReference type="RefSeq" id="XP_022088255.1">
    <property type="nucleotide sequence ID" value="XM_022232563.1"/>
</dbReference>
<dbReference type="SMART" id="SM00399">
    <property type="entry name" value="ZnF_C4"/>
    <property type="match status" value="1"/>
</dbReference>
<dbReference type="CDD" id="cd06929">
    <property type="entry name" value="NR_LBD_F1"/>
    <property type="match status" value="1"/>
</dbReference>
<dbReference type="GO" id="GO:0000978">
    <property type="term" value="F:RNA polymerase II cis-regulatory region sequence-specific DNA binding"/>
    <property type="evidence" value="ECO:0007669"/>
    <property type="project" value="TreeGrafter"/>
</dbReference>
<evidence type="ECO:0000259" key="12">
    <source>
        <dbReference type="PROSITE" id="PS51030"/>
    </source>
</evidence>
<dbReference type="Pfam" id="PF00105">
    <property type="entry name" value="zf-C4"/>
    <property type="match status" value="1"/>
</dbReference>
<dbReference type="KEGG" id="aplc:110977980"/>
<feature type="compositionally biased region" description="Basic and acidic residues" evidence="11">
    <location>
        <begin position="447"/>
        <end position="470"/>
    </location>
</feature>
<dbReference type="Proteomes" id="UP000694845">
    <property type="component" value="Unplaced"/>
</dbReference>
<dbReference type="GO" id="GO:0009755">
    <property type="term" value="P:hormone-mediated signaling pathway"/>
    <property type="evidence" value="ECO:0007669"/>
    <property type="project" value="TreeGrafter"/>
</dbReference>
<dbReference type="OrthoDB" id="5771769at2759"/>
<dbReference type="Pfam" id="PF00104">
    <property type="entry name" value="Hormone_recep"/>
    <property type="match status" value="1"/>
</dbReference>
<accession>A0A8B7Y7D8</accession>
<dbReference type="SMART" id="SM00430">
    <property type="entry name" value="HOLI"/>
    <property type="match status" value="1"/>
</dbReference>
<keyword evidence="14" id="KW-1185">Reference proteome</keyword>
<dbReference type="PROSITE" id="PS51030">
    <property type="entry name" value="NUCLEAR_REC_DBD_2"/>
    <property type="match status" value="1"/>
</dbReference>
<dbReference type="InterPro" id="IPR001723">
    <property type="entry name" value="Nuclear_hrmn_rcpt"/>
</dbReference>
<keyword evidence="2 10" id="KW-0479">Metal-binding</keyword>
<keyword evidence="3 10" id="KW-0863">Zinc-finger</keyword>
<feature type="compositionally biased region" description="Basic and acidic residues" evidence="11">
    <location>
        <begin position="427"/>
        <end position="439"/>
    </location>
</feature>
<evidence type="ECO:0000259" key="13">
    <source>
        <dbReference type="PROSITE" id="PS51843"/>
    </source>
</evidence>
<feature type="region of interest" description="Disordered" evidence="11">
    <location>
        <begin position="427"/>
        <end position="470"/>
    </location>
</feature>
<dbReference type="InterPro" id="IPR013088">
    <property type="entry name" value="Znf_NHR/GATA"/>
</dbReference>
<dbReference type="SUPFAM" id="SSF48508">
    <property type="entry name" value="Nuclear receptor ligand-binding domain"/>
    <property type="match status" value="1"/>
</dbReference>
<sequence length="520" mass="58534">MEIGDMDVPVVSPLPMAMSVPSPTSLPPGNGDGGAKSPQAGPHRTGSGNRIDFPTIACKICGDRSSGVHYGIISCEGCKGFFRRCLRRQKEYVCVRGGKCEVSRQQRNRCPACRYRKCIELGMSKDAVRIGRIPNKQKETEFADIQPFTLDPLDEERDVDQSIQALEEDPETNQLIDFVIKAHSETAKKYEEFDDFLKGKLKVPHRVQNCGDLKSHMDLNSMNGLQMWCDVVTQTLALFIKRIVTFCKYIPGFALLDQHDQMILIKAGFFEILTVQDSIELVLYDAFMLSKEILITRPNMLKFMPQELVESLYDFAGRLHRLRLTMTELALLSAIVLYADDRENLIDRKAVAAMQTKLLMALKLEVQRNHRSDPHMFAKILLRLPELRTVDNLHTQFIMKLQVGVGSSDLPIPALYKEVYDLGITRIQRDSPEDGRSEDEGSEDSGSEDKEPGGLPHIKKEIEDEAAGKGEALLKGREGEMMWDKCKQADLEQIALIGLNGISRRGRRSETGKDDSGRRC</sequence>
<keyword evidence="8 10" id="KW-0675">Receptor</keyword>
<dbReference type="Gene3D" id="3.30.50.10">
    <property type="entry name" value="Erythroid Transcription Factor GATA-1, subunit A"/>
    <property type="match status" value="1"/>
</dbReference>
<dbReference type="RefSeq" id="XP_022088254.1">
    <property type="nucleotide sequence ID" value="XM_022232562.1"/>
</dbReference>
<keyword evidence="4 10" id="KW-0862">Zinc</keyword>
<dbReference type="GO" id="GO:0005634">
    <property type="term" value="C:nucleus"/>
    <property type="evidence" value="ECO:0007669"/>
    <property type="project" value="UniProtKB-SubCell"/>
</dbReference>
<dbReference type="InterPro" id="IPR050234">
    <property type="entry name" value="Nuclear_hormone_rcpt_NR1"/>
</dbReference>
<dbReference type="OMA" id="TIACKIC"/>
<evidence type="ECO:0000256" key="7">
    <source>
        <dbReference type="ARBA" id="ARBA00023163"/>
    </source>
</evidence>
<dbReference type="GO" id="GO:0000122">
    <property type="term" value="P:negative regulation of transcription by RNA polymerase II"/>
    <property type="evidence" value="ECO:0007669"/>
    <property type="project" value="TreeGrafter"/>
</dbReference>
<comment type="similarity">
    <text evidence="1">Belongs to the nuclear hormone receptor family. NR1 subfamily.</text>
</comment>
<dbReference type="PROSITE" id="PS51843">
    <property type="entry name" value="NR_LBD"/>
    <property type="match status" value="1"/>
</dbReference>
<evidence type="ECO:0000256" key="4">
    <source>
        <dbReference type="ARBA" id="ARBA00022833"/>
    </source>
</evidence>
<dbReference type="PRINTS" id="PR00047">
    <property type="entry name" value="STROIDFINGER"/>
</dbReference>
<evidence type="ECO:0000256" key="3">
    <source>
        <dbReference type="ARBA" id="ARBA00022771"/>
    </source>
</evidence>
<dbReference type="PANTHER" id="PTHR24082">
    <property type="entry name" value="NUCLEAR HORMONE RECEPTOR"/>
    <property type="match status" value="1"/>
</dbReference>
<dbReference type="Gene3D" id="1.10.565.10">
    <property type="entry name" value="Retinoid X Receptor"/>
    <property type="match status" value="1"/>
</dbReference>
<dbReference type="InterPro" id="IPR000536">
    <property type="entry name" value="Nucl_hrmn_rcpt_lig-bd"/>
</dbReference>
<dbReference type="InterPro" id="IPR001628">
    <property type="entry name" value="Znf_hrmn_rcpt"/>
</dbReference>
<gene>
    <name evidence="15 16" type="primary">LOC110977980</name>
</gene>
<dbReference type="GO" id="GO:0004879">
    <property type="term" value="F:nuclear receptor activity"/>
    <property type="evidence" value="ECO:0007669"/>
    <property type="project" value="InterPro"/>
</dbReference>
<evidence type="ECO:0000256" key="11">
    <source>
        <dbReference type="SAM" id="MobiDB-lite"/>
    </source>
</evidence>
<comment type="subcellular location">
    <subcellularLocation>
        <location evidence="10">Nucleus</location>
    </subcellularLocation>
</comment>
<keyword evidence="7 10" id="KW-0804">Transcription</keyword>
<evidence type="ECO:0000256" key="5">
    <source>
        <dbReference type="ARBA" id="ARBA00023015"/>
    </source>
</evidence>
<dbReference type="PANTHER" id="PTHR24082:SF473">
    <property type="entry name" value="ECDYSONE-INDUCED PROTEIN 75B, ISOFORM B"/>
    <property type="match status" value="1"/>
</dbReference>
<proteinExistence type="inferred from homology"/>
<evidence type="ECO:0000256" key="9">
    <source>
        <dbReference type="ARBA" id="ARBA00023242"/>
    </source>
</evidence>
<dbReference type="SUPFAM" id="SSF57716">
    <property type="entry name" value="Glucocorticoid receptor-like (DNA-binding domain)"/>
    <property type="match status" value="1"/>
</dbReference>
<protein>
    <submittedName>
        <fullName evidence="15 16">Retinoic acid receptor gamma-like</fullName>
    </submittedName>
</protein>
<dbReference type="CDD" id="cd07165">
    <property type="entry name" value="NR_DBD_DmE78_like"/>
    <property type="match status" value="1"/>
</dbReference>
<evidence type="ECO:0000256" key="10">
    <source>
        <dbReference type="RuleBase" id="RU004334"/>
    </source>
</evidence>
<dbReference type="PRINTS" id="PR00546">
    <property type="entry name" value="THYROIDHORMR"/>
</dbReference>
<dbReference type="PROSITE" id="PS00031">
    <property type="entry name" value="NUCLEAR_REC_DBD_1"/>
    <property type="match status" value="1"/>
</dbReference>
<dbReference type="PRINTS" id="PR00398">
    <property type="entry name" value="STRDHORMONER"/>
</dbReference>
<dbReference type="AlphaFoldDB" id="A0A8B7Y7D8"/>
<dbReference type="FunFam" id="3.30.50.10:FF:000081">
    <property type="entry name" value="Steroid hormone receptor family member cnr14"/>
    <property type="match status" value="1"/>
</dbReference>
<evidence type="ECO:0000313" key="16">
    <source>
        <dbReference type="RefSeq" id="XP_022088255.1"/>
    </source>
</evidence>
<keyword evidence="5 10" id="KW-0805">Transcription regulation</keyword>
<keyword evidence="9 10" id="KW-0539">Nucleus</keyword>
<feature type="region of interest" description="Disordered" evidence="11">
    <location>
        <begin position="14"/>
        <end position="48"/>
    </location>
</feature>